<evidence type="ECO:0000259" key="4">
    <source>
        <dbReference type="PROSITE" id="PS50949"/>
    </source>
</evidence>
<keyword evidence="1" id="KW-0805">Transcription regulation</keyword>
<evidence type="ECO:0000256" key="2">
    <source>
        <dbReference type="ARBA" id="ARBA00023125"/>
    </source>
</evidence>
<dbReference type="Gene3D" id="1.10.10.10">
    <property type="entry name" value="Winged helix-like DNA-binding domain superfamily/Winged helix DNA-binding domain"/>
    <property type="match status" value="1"/>
</dbReference>
<evidence type="ECO:0000256" key="1">
    <source>
        <dbReference type="ARBA" id="ARBA00023015"/>
    </source>
</evidence>
<dbReference type="Proteomes" id="UP000634672">
    <property type="component" value="Unassembled WGS sequence"/>
</dbReference>
<dbReference type="SUPFAM" id="SSF46785">
    <property type="entry name" value="Winged helix' DNA-binding domain"/>
    <property type="match status" value="1"/>
</dbReference>
<keyword evidence="6" id="KW-1185">Reference proteome</keyword>
<organism evidence="5 6">
    <name type="scientific">Hungatella hominis</name>
    <dbReference type="NCBI Taxonomy" id="2763050"/>
    <lineage>
        <taxon>Bacteria</taxon>
        <taxon>Bacillati</taxon>
        <taxon>Bacillota</taxon>
        <taxon>Clostridia</taxon>
        <taxon>Lachnospirales</taxon>
        <taxon>Lachnospiraceae</taxon>
        <taxon>Hungatella</taxon>
    </lineage>
</organism>
<gene>
    <name evidence="5" type="ORF">H8S75_26945</name>
</gene>
<keyword evidence="3" id="KW-0804">Transcription</keyword>
<evidence type="ECO:0000313" key="5">
    <source>
        <dbReference type="EMBL" id="MBC5711575.1"/>
    </source>
</evidence>
<dbReference type="SUPFAM" id="SSF48008">
    <property type="entry name" value="GntR ligand-binding domain-like"/>
    <property type="match status" value="1"/>
</dbReference>
<dbReference type="PANTHER" id="PTHR43537">
    <property type="entry name" value="TRANSCRIPTIONAL REGULATOR, GNTR FAMILY"/>
    <property type="match status" value="1"/>
</dbReference>
<dbReference type="InterPro" id="IPR036388">
    <property type="entry name" value="WH-like_DNA-bd_sf"/>
</dbReference>
<dbReference type="Pfam" id="PF00392">
    <property type="entry name" value="GntR"/>
    <property type="match status" value="1"/>
</dbReference>
<comment type="caution">
    <text evidence="5">The sequence shown here is derived from an EMBL/GenBank/DDBJ whole genome shotgun (WGS) entry which is preliminary data.</text>
</comment>
<dbReference type="InterPro" id="IPR036390">
    <property type="entry name" value="WH_DNA-bd_sf"/>
</dbReference>
<reference evidence="5 6" key="1">
    <citation type="submission" date="2020-08" db="EMBL/GenBank/DDBJ databases">
        <title>Genome public.</title>
        <authorList>
            <person name="Liu C."/>
            <person name="Sun Q."/>
        </authorList>
    </citation>
    <scope>NUCLEOTIDE SEQUENCE [LARGE SCALE GENOMIC DNA]</scope>
    <source>
        <strain evidence="5 6">NSJ-66</strain>
    </source>
</reference>
<protein>
    <submittedName>
        <fullName evidence="5">GntR family transcriptional regulator</fullName>
    </submittedName>
</protein>
<name>A0ABR7HEH5_9FIRM</name>
<dbReference type="InterPro" id="IPR011711">
    <property type="entry name" value="GntR_C"/>
</dbReference>
<feature type="domain" description="HTH gntR-type" evidence="4">
    <location>
        <begin position="1"/>
        <end position="62"/>
    </location>
</feature>
<dbReference type="InterPro" id="IPR008920">
    <property type="entry name" value="TF_FadR/GntR_C"/>
</dbReference>
<evidence type="ECO:0000313" key="6">
    <source>
        <dbReference type="Proteomes" id="UP000634672"/>
    </source>
</evidence>
<dbReference type="Gene3D" id="1.20.120.530">
    <property type="entry name" value="GntR ligand-binding domain-like"/>
    <property type="match status" value="1"/>
</dbReference>
<keyword evidence="2" id="KW-0238">DNA-binding</keyword>
<proteinExistence type="predicted"/>
<dbReference type="InterPro" id="IPR000524">
    <property type="entry name" value="Tscrpt_reg_HTH_GntR"/>
</dbReference>
<evidence type="ECO:0000256" key="3">
    <source>
        <dbReference type="ARBA" id="ARBA00023163"/>
    </source>
</evidence>
<dbReference type="SMART" id="SM00345">
    <property type="entry name" value="HTH_GNTR"/>
    <property type="match status" value="1"/>
</dbReference>
<dbReference type="PANTHER" id="PTHR43537:SF45">
    <property type="entry name" value="GNTR FAMILY REGULATORY PROTEIN"/>
    <property type="match status" value="1"/>
</dbReference>
<accession>A0ABR7HEH5</accession>
<dbReference type="Pfam" id="PF07729">
    <property type="entry name" value="FCD"/>
    <property type="match status" value="1"/>
</dbReference>
<dbReference type="PROSITE" id="PS50949">
    <property type="entry name" value="HTH_GNTR"/>
    <property type="match status" value="1"/>
</dbReference>
<dbReference type="EMBL" id="JACOPB010000019">
    <property type="protein sequence ID" value="MBC5711575.1"/>
    <property type="molecule type" value="Genomic_DNA"/>
</dbReference>
<sequence length="250" mass="28921">MYDVLRTDILDLKLRPGLVFSIKDVCDAYGTGRTPVREALIRLSKEDLITFLPQKGTMVSKIDFQRADNERFLRSCVEEQVMLEFMALNDHDRASEAAAALKASLDRQEIIVKDRDCRGFLEEDIVFHSVFYQAVNRDTCAHIIHANSGDYRRIRLLSLTETGISDGVVQQHKELMEAVLERDEERMHRQLALHLNKMVNEERFLVEKYAELFTSGEVEEKRKNDGFAEDFLVSTALREGETPRRRQRGI</sequence>